<dbReference type="FunFam" id="3.40.190.10:FF:000035">
    <property type="entry name" value="Molybdate ABC transporter substrate-binding protein"/>
    <property type="match status" value="1"/>
</dbReference>
<dbReference type="InterPro" id="IPR005950">
    <property type="entry name" value="ModA"/>
</dbReference>
<evidence type="ECO:0000256" key="3">
    <source>
        <dbReference type="ARBA" id="ARBA00022723"/>
    </source>
</evidence>
<evidence type="ECO:0000256" key="4">
    <source>
        <dbReference type="ARBA" id="ARBA00022729"/>
    </source>
</evidence>
<dbReference type="AlphaFoldDB" id="A0A3D9S3C8"/>
<sequence>MKSPALVILVPAVVCFLMALSACQLSASSKKVQLTISAAASLKDSLTAIKSSYEISHPNIDLRFNFGASGTLQKQLEQGAPADLFISAGSKQMDALVDEKLISKHATLLYNDLVMVVPTASGSTLTSIDQLSSSAVKAIAIGEPESVPAGQYAKDTLSALNLWDAVSSKLVYAKDVRQVLTYVETGNTEAGFVYKTDALTSMNAKITITVSPDLHKPIVYPAGIVAETKHSKEAADFYSYLQSSAADAVFTKYGFKL</sequence>
<feature type="binding site" evidence="5">
    <location>
        <position position="176"/>
    </location>
    <ligand>
        <name>molybdate</name>
        <dbReference type="ChEBI" id="CHEBI:36264"/>
    </ligand>
</feature>
<dbReference type="GO" id="GO:0015689">
    <property type="term" value="P:molybdate ion transport"/>
    <property type="evidence" value="ECO:0007669"/>
    <property type="project" value="InterPro"/>
</dbReference>
<dbReference type="Proteomes" id="UP000256304">
    <property type="component" value="Unassembled WGS sequence"/>
</dbReference>
<keyword evidence="2 5" id="KW-0500">Molybdenum</keyword>
<dbReference type="NCBIfam" id="TIGR01256">
    <property type="entry name" value="modA"/>
    <property type="match status" value="1"/>
</dbReference>
<feature type="signal peptide" evidence="6">
    <location>
        <begin position="1"/>
        <end position="27"/>
    </location>
</feature>
<feature type="binding site" evidence="5">
    <location>
        <position position="69"/>
    </location>
    <ligand>
        <name>molybdate</name>
        <dbReference type="ChEBI" id="CHEBI:36264"/>
    </ligand>
</feature>
<dbReference type="Pfam" id="PF13531">
    <property type="entry name" value="SBP_bac_11"/>
    <property type="match status" value="1"/>
</dbReference>
<dbReference type="Gene3D" id="3.40.190.10">
    <property type="entry name" value="Periplasmic binding protein-like II"/>
    <property type="match status" value="2"/>
</dbReference>
<reference evidence="7 8" key="1">
    <citation type="submission" date="2018-08" db="EMBL/GenBank/DDBJ databases">
        <title>Genomic Encyclopedia of Type Strains, Phase III (KMG-III): the genomes of soil and plant-associated and newly described type strains.</title>
        <authorList>
            <person name="Whitman W."/>
        </authorList>
    </citation>
    <scope>NUCLEOTIDE SEQUENCE [LARGE SCALE GENOMIC DNA]</scope>
    <source>
        <strain evidence="7 8">CGMCC 1.10966</strain>
    </source>
</reference>
<feature type="binding site" evidence="5">
    <location>
        <position position="194"/>
    </location>
    <ligand>
        <name>molybdate</name>
        <dbReference type="ChEBI" id="CHEBI:36264"/>
    </ligand>
</feature>
<evidence type="ECO:0000256" key="2">
    <source>
        <dbReference type="ARBA" id="ARBA00022505"/>
    </source>
</evidence>
<dbReference type="PANTHER" id="PTHR30632">
    <property type="entry name" value="MOLYBDATE-BINDING PERIPLASMIC PROTEIN"/>
    <property type="match status" value="1"/>
</dbReference>
<evidence type="ECO:0000256" key="1">
    <source>
        <dbReference type="ARBA" id="ARBA00009175"/>
    </source>
</evidence>
<dbReference type="PIRSF" id="PIRSF004846">
    <property type="entry name" value="ModA"/>
    <property type="match status" value="1"/>
</dbReference>
<keyword evidence="8" id="KW-1185">Reference proteome</keyword>
<evidence type="ECO:0000313" key="8">
    <source>
        <dbReference type="Proteomes" id="UP000256304"/>
    </source>
</evidence>
<dbReference type="GO" id="GO:0030973">
    <property type="term" value="F:molybdate ion binding"/>
    <property type="evidence" value="ECO:0007669"/>
    <property type="project" value="UniProtKB-ARBA"/>
</dbReference>
<dbReference type="GO" id="GO:1901359">
    <property type="term" value="F:tungstate binding"/>
    <property type="evidence" value="ECO:0007669"/>
    <property type="project" value="UniProtKB-ARBA"/>
</dbReference>
<dbReference type="EMBL" id="QTTN01000010">
    <property type="protein sequence ID" value="REE86525.1"/>
    <property type="molecule type" value="Genomic_DNA"/>
</dbReference>
<dbReference type="CDD" id="cd13537">
    <property type="entry name" value="PBP2_YvgL_like"/>
    <property type="match status" value="1"/>
</dbReference>
<evidence type="ECO:0000313" key="7">
    <source>
        <dbReference type="EMBL" id="REE86525.1"/>
    </source>
</evidence>
<dbReference type="InterPro" id="IPR041879">
    <property type="entry name" value="YvgL-like_PBP2"/>
</dbReference>
<feature type="chain" id="PRO_5017554845" evidence="6">
    <location>
        <begin position="28"/>
        <end position="257"/>
    </location>
</feature>
<evidence type="ECO:0000256" key="6">
    <source>
        <dbReference type="SAM" id="SignalP"/>
    </source>
</evidence>
<comment type="caution">
    <text evidence="7">The sequence shown here is derived from an EMBL/GenBank/DDBJ whole genome shotgun (WGS) entry which is preliminary data.</text>
</comment>
<gene>
    <name evidence="7" type="ORF">A8990_110135</name>
</gene>
<dbReference type="PANTHER" id="PTHR30632:SF0">
    <property type="entry name" value="SULFATE-BINDING PROTEIN"/>
    <property type="match status" value="1"/>
</dbReference>
<accession>A0A3D9S3C8</accession>
<comment type="similarity">
    <text evidence="1">Belongs to the bacterial solute-binding protein ModA family.</text>
</comment>
<proteinExistence type="inferred from homology"/>
<feature type="binding site" evidence="5">
    <location>
        <position position="41"/>
    </location>
    <ligand>
        <name>molybdate</name>
        <dbReference type="ChEBI" id="CHEBI:36264"/>
    </ligand>
</feature>
<keyword evidence="3 5" id="KW-0479">Metal-binding</keyword>
<organism evidence="7 8">
    <name type="scientific">Paenibacillus taihuensis</name>
    <dbReference type="NCBI Taxonomy" id="1156355"/>
    <lineage>
        <taxon>Bacteria</taxon>
        <taxon>Bacillati</taxon>
        <taxon>Bacillota</taxon>
        <taxon>Bacilli</taxon>
        <taxon>Bacillales</taxon>
        <taxon>Paenibacillaceae</taxon>
        <taxon>Paenibacillus</taxon>
    </lineage>
</organism>
<dbReference type="RefSeq" id="WP_245995954.1">
    <property type="nucleotide sequence ID" value="NZ_QTTN01000010.1"/>
</dbReference>
<protein>
    <submittedName>
        <fullName evidence="7">Molybdate transport system substrate-binding protein</fullName>
    </submittedName>
</protein>
<keyword evidence="4 6" id="KW-0732">Signal</keyword>
<evidence type="ECO:0000256" key="5">
    <source>
        <dbReference type="PIRSR" id="PIRSR004846-1"/>
    </source>
</evidence>
<dbReference type="SUPFAM" id="SSF53850">
    <property type="entry name" value="Periplasmic binding protein-like II"/>
    <property type="match status" value="1"/>
</dbReference>
<dbReference type="PROSITE" id="PS51257">
    <property type="entry name" value="PROKAR_LIPOPROTEIN"/>
    <property type="match status" value="1"/>
</dbReference>
<feature type="binding site" evidence="5">
    <location>
        <position position="149"/>
    </location>
    <ligand>
        <name>molybdate</name>
        <dbReference type="ChEBI" id="CHEBI:36264"/>
    </ligand>
</feature>
<dbReference type="GO" id="GO:0046872">
    <property type="term" value="F:metal ion binding"/>
    <property type="evidence" value="ECO:0007669"/>
    <property type="project" value="UniProtKB-KW"/>
</dbReference>
<name>A0A3D9S3C8_9BACL</name>
<dbReference type="InterPro" id="IPR050682">
    <property type="entry name" value="ModA/WtpA"/>
</dbReference>